<keyword evidence="5" id="KW-1185">Reference proteome</keyword>
<protein>
    <submittedName>
        <fullName evidence="4">Eukaryotic translation initiation factor 5B</fullName>
    </submittedName>
</protein>
<comment type="caution">
    <text evidence="4">The sequence shown here is derived from an EMBL/GenBank/DDBJ whole genome shotgun (WGS) entry which is preliminary data.</text>
</comment>
<proteinExistence type="predicted"/>
<sequence length="354" mass="39163">MDTDTGRKKPRENENLGSPMLCIMGHVDTGKTKLLDCIRGTNVQERLNPPGLLVLDTPGHESFTYYRFMASLLCDFAILVVDTLHGLEQQTLESLYLLRGMNKKFIVVLNNVDKLRGWKPCHNTPITEAVEQQTQDVQLKFNGLLDDITYLFEQVGPSTQYLNTELLNTENIAINGRHVQHCAYKCNKCTVLDVEVVEDHGTTIDFVLVNGVLHEGEQIVVCGMRARANCYHNPSFIGTSSNKGTLCQGRGSAVCLKGFNSAMMVLFWGTYLHHKKIKAAMGVKITAQGLEHAIAGTDLIGTPICIPSREFIDIGRVASIENNHLPVDYARKGQKVAIKIVGSNPGLDDPLLED</sequence>
<name>A0A445I2D4_GLYSO</name>
<dbReference type="AlphaFoldDB" id="A0A445I2D4"/>
<evidence type="ECO:0000259" key="3">
    <source>
        <dbReference type="Pfam" id="PF00009"/>
    </source>
</evidence>
<dbReference type="InterPro" id="IPR027417">
    <property type="entry name" value="P-loop_NTPase"/>
</dbReference>
<gene>
    <name evidence="4" type="ORF">D0Y65_030079</name>
</gene>
<keyword evidence="4" id="KW-0396">Initiation factor</keyword>
<dbReference type="Proteomes" id="UP000289340">
    <property type="component" value="Chromosome 11"/>
</dbReference>
<dbReference type="InterPro" id="IPR015760">
    <property type="entry name" value="TIF_IF2"/>
</dbReference>
<dbReference type="SUPFAM" id="SSF52540">
    <property type="entry name" value="P-loop containing nucleoside triphosphate hydrolases"/>
    <property type="match status" value="1"/>
</dbReference>
<dbReference type="Pfam" id="PF00009">
    <property type="entry name" value="GTP_EFTU"/>
    <property type="match status" value="1"/>
</dbReference>
<dbReference type="GO" id="GO:0005739">
    <property type="term" value="C:mitochondrion"/>
    <property type="evidence" value="ECO:0007669"/>
    <property type="project" value="TreeGrafter"/>
</dbReference>
<keyword evidence="2" id="KW-0342">GTP-binding</keyword>
<reference evidence="4 5" key="1">
    <citation type="submission" date="2018-09" db="EMBL/GenBank/DDBJ databases">
        <title>A high-quality reference genome of wild soybean provides a powerful tool to mine soybean genomes.</title>
        <authorList>
            <person name="Xie M."/>
            <person name="Chung C.Y.L."/>
            <person name="Li M.-W."/>
            <person name="Wong F.-L."/>
            <person name="Chan T.-F."/>
            <person name="Lam H.-M."/>
        </authorList>
    </citation>
    <scope>NUCLEOTIDE SEQUENCE [LARGE SCALE GENOMIC DNA]</scope>
    <source>
        <strain evidence="5">cv. W05</strain>
        <tissue evidence="4">Hypocotyl of etiolated seedlings</tissue>
    </source>
</reference>
<dbReference type="GO" id="GO:0005525">
    <property type="term" value="F:GTP binding"/>
    <property type="evidence" value="ECO:0007669"/>
    <property type="project" value="UniProtKB-KW"/>
</dbReference>
<dbReference type="SUPFAM" id="SSF50447">
    <property type="entry name" value="Translation proteins"/>
    <property type="match status" value="1"/>
</dbReference>
<dbReference type="EMBL" id="QZWG01000011">
    <property type="protein sequence ID" value="RZB80179.1"/>
    <property type="molecule type" value="Genomic_DNA"/>
</dbReference>
<evidence type="ECO:0000313" key="5">
    <source>
        <dbReference type="Proteomes" id="UP000289340"/>
    </source>
</evidence>
<dbReference type="GO" id="GO:0003924">
    <property type="term" value="F:GTPase activity"/>
    <property type="evidence" value="ECO:0007669"/>
    <property type="project" value="InterPro"/>
</dbReference>
<keyword evidence="1" id="KW-0547">Nucleotide-binding</keyword>
<dbReference type="PANTHER" id="PTHR43381">
    <property type="entry name" value="TRANSLATION INITIATION FACTOR IF-2-RELATED"/>
    <property type="match status" value="1"/>
</dbReference>
<evidence type="ECO:0000256" key="1">
    <source>
        <dbReference type="ARBA" id="ARBA00022741"/>
    </source>
</evidence>
<dbReference type="Gene3D" id="2.40.30.10">
    <property type="entry name" value="Translation factors"/>
    <property type="match status" value="2"/>
</dbReference>
<organism evidence="4 5">
    <name type="scientific">Glycine soja</name>
    <name type="common">Wild soybean</name>
    <dbReference type="NCBI Taxonomy" id="3848"/>
    <lineage>
        <taxon>Eukaryota</taxon>
        <taxon>Viridiplantae</taxon>
        <taxon>Streptophyta</taxon>
        <taxon>Embryophyta</taxon>
        <taxon>Tracheophyta</taxon>
        <taxon>Spermatophyta</taxon>
        <taxon>Magnoliopsida</taxon>
        <taxon>eudicotyledons</taxon>
        <taxon>Gunneridae</taxon>
        <taxon>Pentapetalae</taxon>
        <taxon>rosids</taxon>
        <taxon>fabids</taxon>
        <taxon>Fabales</taxon>
        <taxon>Fabaceae</taxon>
        <taxon>Papilionoideae</taxon>
        <taxon>50 kb inversion clade</taxon>
        <taxon>NPAAA clade</taxon>
        <taxon>indigoferoid/millettioid clade</taxon>
        <taxon>Phaseoleae</taxon>
        <taxon>Glycine</taxon>
        <taxon>Glycine subgen. Soja</taxon>
    </lineage>
</organism>
<dbReference type="InterPro" id="IPR009000">
    <property type="entry name" value="Transl_B-barrel_sf"/>
</dbReference>
<evidence type="ECO:0000256" key="2">
    <source>
        <dbReference type="ARBA" id="ARBA00023134"/>
    </source>
</evidence>
<feature type="domain" description="Tr-type G" evidence="3">
    <location>
        <begin position="51"/>
        <end position="169"/>
    </location>
</feature>
<dbReference type="PANTHER" id="PTHR43381:SF4">
    <property type="entry name" value="EUKARYOTIC TRANSLATION INITIATION FACTOR 5B"/>
    <property type="match status" value="1"/>
</dbReference>
<dbReference type="Gene3D" id="3.40.50.300">
    <property type="entry name" value="P-loop containing nucleotide triphosphate hydrolases"/>
    <property type="match status" value="2"/>
</dbReference>
<evidence type="ECO:0000313" key="4">
    <source>
        <dbReference type="EMBL" id="RZB80179.1"/>
    </source>
</evidence>
<dbReference type="InterPro" id="IPR000795">
    <property type="entry name" value="T_Tr_GTP-bd_dom"/>
</dbReference>
<keyword evidence="4" id="KW-0648">Protein biosynthesis</keyword>
<accession>A0A445I2D4</accession>
<dbReference type="GO" id="GO:0003743">
    <property type="term" value="F:translation initiation factor activity"/>
    <property type="evidence" value="ECO:0007669"/>
    <property type="project" value="UniProtKB-KW"/>
</dbReference>